<proteinExistence type="predicted"/>
<accession>U6GU72</accession>
<evidence type="ECO:0000256" key="1">
    <source>
        <dbReference type="SAM" id="MobiDB-lite"/>
    </source>
</evidence>
<feature type="compositionally biased region" description="Basic and acidic residues" evidence="1">
    <location>
        <begin position="161"/>
        <end position="173"/>
    </location>
</feature>
<evidence type="ECO:0000313" key="3">
    <source>
        <dbReference type="EMBL" id="CDI83092.1"/>
    </source>
</evidence>
<dbReference type="OrthoDB" id="345401at2759"/>
<feature type="chain" id="PRO_5004670187" evidence="2">
    <location>
        <begin position="21"/>
        <end position="196"/>
    </location>
</feature>
<name>U6GU72_9EIME</name>
<organism evidence="3 4">
    <name type="scientific">Eimeria praecox</name>
    <dbReference type="NCBI Taxonomy" id="51316"/>
    <lineage>
        <taxon>Eukaryota</taxon>
        <taxon>Sar</taxon>
        <taxon>Alveolata</taxon>
        <taxon>Apicomplexa</taxon>
        <taxon>Conoidasida</taxon>
        <taxon>Coccidia</taxon>
        <taxon>Eucoccidiorida</taxon>
        <taxon>Eimeriorina</taxon>
        <taxon>Eimeriidae</taxon>
        <taxon>Eimeria</taxon>
    </lineage>
</organism>
<dbReference type="EMBL" id="HG692539">
    <property type="protein sequence ID" value="CDI83092.1"/>
    <property type="molecule type" value="Genomic_DNA"/>
</dbReference>
<keyword evidence="4" id="KW-1185">Reference proteome</keyword>
<feature type="signal peptide" evidence="2">
    <location>
        <begin position="1"/>
        <end position="20"/>
    </location>
</feature>
<dbReference type="Proteomes" id="UP000018201">
    <property type="component" value="Unassembled WGS sequence"/>
</dbReference>
<feature type="region of interest" description="Disordered" evidence="1">
    <location>
        <begin position="161"/>
        <end position="196"/>
    </location>
</feature>
<protein>
    <submittedName>
        <fullName evidence="3">Uncharacterized protein</fullName>
    </submittedName>
</protein>
<keyword evidence="2" id="KW-0732">Signal</keyword>
<evidence type="ECO:0000256" key="2">
    <source>
        <dbReference type="SAM" id="SignalP"/>
    </source>
</evidence>
<feature type="compositionally biased region" description="Basic and acidic residues" evidence="1">
    <location>
        <begin position="180"/>
        <end position="196"/>
    </location>
</feature>
<dbReference type="AlphaFoldDB" id="U6GU72"/>
<gene>
    <name evidence="3" type="ORF">EPH_0011670</name>
</gene>
<sequence>MRSLGAISAILAAFLSSADAVTEKIPSFGEKSIPWPENGSIKFSTPTSPPKITVDVVSCFKVNVDFAENSVQVQKPSGEPITLPATERLRPEGGQLVVLISMFGGENHVIVNAEDETGAFQTRMQSFPAVDCKLSRVSVTGPDGVELPSDAHVAISQEIVDDFRMPKYPKEESSDNGESSTKEEGAAKEESAEASQ</sequence>
<dbReference type="VEuPathDB" id="ToxoDB:EPH_0011670"/>
<reference evidence="3" key="2">
    <citation type="submission" date="2013-10" db="EMBL/GenBank/DDBJ databases">
        <authorList>
            <person name="Aslett M."/>
        </authorList>
    </citation>
    <scope>NUCLEOTIDE SEQUENCE [LARGE SCALE GENOMIC DNA]</scope>
    <source>
        <strain evidence="3">Houghton</strain>
    </source>
</reference>
<evidence type="ECO:0000313" key="4">
    <source>
        <dbReference type="Proteomes" id="UP000018201"/>
    </source>
</evidence>
<reference evidence="3" key="1">
    <citation type="submission" date="2013-10" db="EMBL/GenBank/DDBJ databases">
        <title>Genomic analysis of the causative agents of coccidiosis in chickens.</title>
        <authorList>
            <person name="Reid A.J."/>
            <person name="Blake D."/>
            <person name="Billington K."/>
            <person name="Browne H."/>
            <person name="Dunn M."/>
            <person name="Hung S."/>
            <person name="Kawahara F."/>
            <person name="Miranda-Saavedra D."/>
            <person name="Mourier T."/>
            <person name="Nagra H."/>
            <person name="Otto T.D."/>
            <person name="Rawlings N."/>
            <person name="Sanchez A."/>
            <person name="Sanders M."/>
            <person name="Subramaniam C."/>
            <person name="Tay Y."/>
            <person name="Dear P."/>
            <person name="Doerig C."/>
            <person name="Gruber A."/>
            <person name="Parkinson J."/>
            <person name="Shirley M."/>
            <person name="Wan K.L."/>
            <person name="Berriman M."/>
            <person name="Tomley F."/>
            <person name="Pain A."/>
        </authorList>
    </citation>
    <scope>NUCLEOTIDE SEQUENCE [LARGE SCALE GENOMIC DNA]</scope>
    <source>
        <strain evidence="3">Houghton</strain>
    </source>
</reference>